<dbReference type="SUPFAM" id="SSF53850">
    <property type="entry name" value="Periplasmic binding protein-like II"/>
    <property type="match status" value="1"/>
</dbReference>
<feature type="signal peptide" evidence="6">
    <location>
        <begin position="1"/>
        <end position="22"/>
    </location>
</feature>
<reference evidence="7 8" key="1">
    <citation type="submission" date="2015-09" db="EMBL/GenBank/DDBJ databases">
        <authorList>
            <consortium name="Pathogen Informatics"/>
        </authorList>
    </citation>
    <scope>NUCLEOTIDE SEQUENCE [LARGE SCALE GENOMIC DNA]</scope>
    <source>
        <strain evidence="7 8">2789STDY5608837</strain>
    </source>
</reference>
<evidence type="ECO:0000256" key="2">
    <source>
        <dbReference type="ARBA" id="ARBA00022729"/>
    </source>
</evidence>
<evidence type="ECO:0000313" key="8">
    <source>
        <dbReference type="Proteomes" id="UP000095409"/>
    </source>
</evidence>
<keyword evidence="3" id="KW-0472">Membrane</keyword>
<evidence type="ECO:0000313" key="7">
    <source>
        <dbReference type="EMBL" id="CUO67340.1"/>
    </source>
</evidence>
<sequence length="435" mass="49265">MRTKTKKLAALVMSGVMTLSIAAPVAVQADDKVELTGMVQQSRWYSGLQNMVEKLEEDENISIEFEVVPDDQYDNLMKMRLNSHEAPDLIAYQFADLYAAVDPEEFFVPLDDEEWMAKVKAPEVTEYNGKHYGYCFEASNGFQGLIYNKDVFEKNGITELPKTLDEFYAVCDKLKEAGVVPIAMPSDTWVPQIWMTSGMSRALGTEEACEDFANKILTNQAKFNDYPEMAAVIDEYLDLFKKGYVNDDYMTVSYDEILGRLASGEIAMIYGATEILTSIEESYPDANLTIFNPPVGYDDKDVLAYLPTAMGLAVNKDTENMDTIKKVFDLWSTPEYGNLYFQSRPGFPNIEGIDGNESAMNPDIPKIYNEYMEDGRVVAQMNQYIDTLQPLFGNTIWVYYLEAPSKGNMDGKDILDRFQKDVDKFMTEKGAEGWK</sequence>
<accession>A0A174H2N4</accession>
<protein>
    <submittedName>
        <fullName evidence="7">Maltose ABC transporter periplasmic protein</fullName>
    </submittedName>
</protein>
<evidence type="ECO:0000256" key="3">
    <source>
        <dbReference type="ARBA" id="ARBA00023136"/>
    </source>
</evidence>
<dbReference type="Proteomes" id="UP000095409">
    <property type="component" value="Unassembled WGS sequence"/>
</dbReference>
<dbReference type="InterPro" id="IPR050490">
    <property type="entry name" value="Bact_solute-bd_prot1"/>
</dbReference>
<dbReference type="RefSeq" id="WP_055066550.1">
    <property type="nucleotide sequence ID" value="NZ_CYZD01000018.1"/>
</dbReference>
<proteinExistence type="predicted"/>
<dbReference type="InterPro" id="IPR006059">
    <property type="entry name" value="SBP"/>
</dbReference>
<name>A0A174H2N4_9FIRM</name>
<organism evidence="7 8">
    <name type="scientific">Blautia obeum</name>
    <dbReference type="NCBI Taxonomy" id="40520"/>
    <lineage>
        <taxon>Bacteria</taxon>
        <taxon>Bacillati</taxon>
        <taxon>Bacillota</taxon>
        <taxon>Clostridia</taxon>
        <taxon>Lachnospirales</taxon>
        <taxon>Lachnospiraceae</taxon>
        <taxon>Blautia</taxon>
    </lineage>
</organism>
<dbReference type="Pfam" id="PF01547">
    <property type="entry name" value="SBP_bac_1"/>
    <property type="match status" value="1"/>
</dbReference>
<keyword evidence="5" id="KW-0449">Lipoprotein</keyword>
<dbReference type="PANTHER" id="PTHR43649:SF33">
    <property type="entry name" value="POLYGALACTURONAN_RHAMNOGALACTURONAN-BINDING PROTEIN YTCQ"/>
    <property type="match status" value="1"/>
</dbReference>
<keyword evidence="1" id="KW-1003">Cell membrane</keyword>
<evidence type="ECO:0000256" key="5">
    <source>
        <dbReference type="ARBA" id="ARBA00023288"/>
    </source>
</evidence>
<dbReference type="PANTHER" id="PTHR43649">
    <property type="entry name" value="ARABINOSE-BINDING PROTEIN-RELATED"/>
    <property type="match status" value="1"/>
</dbReference>
<keyword evidence="4" id="KW-0564">Palmitate</keyword>
<dbReference type="Gene3D" id="3.40.190.10">
    <property type="entry name" value="Periplasmic binding protein-like II"/>
    <property type="match status" value="2"/>
</dbReference>
<keyword evidence="2 6" id="KW-0732">Signal</keyword>
<evidence type="ECO:0000256" key="1">
    <source>
        <dbReference type="ARBA" id="ARBA00022475"/>
    </source>
</evidence>
<gene>
    <name evidence="7" type="ORF">ERS852394_02731</name>
</gene>
<dbReference type="EMBL" id="CYZD01000018">
    <property type="protein sequence ID" value="CUO67340.1"/>
    <property type="molecule type" value="Genomic_DNA"/>
</dbReference>
<evidence type="ECO:0000256" key="6">
    <source>
        <dbReference type="SAM" id="SignalP"/>
    </source>
</evidence>
<feature type="chain" id="PRO_5038619567" evidence="6">
    <location>
        <begin position="23"/>
        <end position="435"/>
    </location>
</feature>
<dbReference type="AlphaFoldDB" id="A0A174H2N4"/>
<evidence type="ECO:0000256" key="4">
    <source>
        <dbReference type="ARBA" id="ARBA00023139"/>
    </source>
</evidence>